<accession>A0AAF0YCI8</accession>
<gene>
    <name evidence="2" type="ORF">LOC62_05G007736</name>
</gene>
<reference evidence="2" key="1">
    <citation type="submission" date="2023-10" db="EMBL/GenBank/DDBJ databases">
        <authorList>
            <person name="Noh H."/>
        </authorList>
    </citation>
    <scope>NUCLEOTIDE SEQUENCE</scope>
    <source>
        <strain evidence="2">DUCC4014</strain>
    </source>
</reference>
<dbReference type="GeneID" id="87810908"/>
<dbReference type="Proteomes" id="UP000827549">
    <property type="component" value="Chromosome 5"/>
</dbReference>
<evidence type="ECO:0000313" key="3">
    <source>
        <dbReference type="Proteomes" id="UP000827549"/>
    </source>
</evidence>
<feature type="region of interest" description="Disordered" evidence="1">
    <location>
        <begin position="660"/>
        <end position="680"/>
    </location>
</feature>
<evidence type="ECO:0000313" key="2">
    <source>
        <dbReference type="EMBL" id="WOO84215.1"/>
    </source>
</evidence>
<evidence type="ECO:0000256" key="1">
    <source>
        <dbReference type="SAM" id="MobiDB-lite"/>
    </source>
</evidence>
<proteinExistence type="predicted"/>
<protein>
    <submittedName>
        <fullName evidence="2">Uncharacterized protein</fullName>
    </submittedName>
</protein>
<dbReference type="RefSeq" id="XP_062630241.1">
    <property type="nucleotide sequence ID" value="XM_062774257.1"/>
</dbReference>
<keyword evidence="3" id="KW-1185">Reference proteome</keyword>
<sequence>MNADTDKRKAWFSRFHAVLDAEADQVDSYLLTKDPGGLYPVDSHCAEDVLAAGLSERPGRFPSRAAAREWFPAIMDNERRPEQAFAFNAEDDPWKHFSSAEWRALQCAELHTLLDRLDSSDMIYELGITDDGYLAICPFDTNRFADELSAFGDARSDDSWKQLDAFNDFNKALQAEADWVDGYAVIPDPEVDLGPSVVAVARTPDAILSAGLSPRPGRFPTRAAALEWYPAPRNDRRPPRRDTSQAARDAFRAAHAQHGPHFTSPAWRELQRQALQDMIDRTDEMYELQLDVLGNLVVRRLPSDKFADETGREDQAERKRVRTKFLMDMCSPYVSSYPEYFDSVNKPPRRRIKRGDGGRGPYDPADIIAAGLTGHPGYRLSAQGQPGWRLREEEGHVVARLKEAVVVRESLPAPDSAQFVSLVRLIASLDDIGEPYALALDENDALAVRLLEEPNWDAYNIYEDSLIRRAWDERFHIALDTEQDWLDAYLLYPGYDGAGLRSIAGKRPGDVFAAGLTERPHRFASHAAEREWHPSIPPMAMEDILRSIEERRAGGDAARLCNACDYSSDEWRALQRRKLQEMLNVVDGKEIQYELIVVSGSLSFCLLGNRDGGGRAMNEREDLYYREDFYALTYSSYFAIYGSSSGCEYWGRRVKRGVRGRGRDSTTQEDDSTAETCSRG</sequence>
<dbReference type="EMBL" id="CP086718">
    <property type="protein sequence ID" value="WOO84215.1"/>
    <property type="molecule type" value="Genomic_DNA"/>
</dbReference>
<dbReference type="AlphaFoldDB" id="A0AAF0YCI8"/>
<organism evidence="2 3">
    <name type="scientific">Vanrija pseudolonga</name>
    <dbReference type="NCBI Taxonomy" id="143232"/>
    <lineage>
        <taxon>Eukaryota</taxon>
        <taxon>Fungi</taxon>
        <taxon>Dikarya</taxon>
        <taxon>Basidiomycota</taxon>
        <taxon>Agaricomycotina</taxon>
        <taxon>Tremellomycetes</taxon>
        <taxon>Trichosporonales</taxon>
        <taxon>Trichosporonaceae</taxon>
        <taxon>Vanrija</taxon>
    </lineage>
</organism>
<name>A0AAF0YCI8_9TREE</name>